<gene>
    <name evidence="3" type="ORF">D9611_002487</name>
</gene>
<evidence type="ECO:0000256" key="1">
    <source>
        <dbReference type="SAM" id="Phobius"/>
    </source>
</evidence>
<feature type="transmembrane region" description="Helical" evidence="1">
    <location>
        <begin position="112"/>
        <end position="139"/>
    </location>
</feature>
<sequence length="237" mass="27583">MMNQTKNKRLTFEELLAKDYVNEEWVSELRTAVTMLSSPFPNSHIAAFAHALREDEAYFDHQGDLVSPHGTPPMSVHTPRIQKISALSDFAPINLRVRRRKKKGKDQGRSDILFLLLRWPLLAFISVFIMAEFGLYVLIRQMVNTKEWITAWRGKKGALRKRLRASRTYEEWKDAAKVLDNHLQFDEWKKVDEDPYYDWKLVKNSLRALREKSDARGCLGVLETCIRANFAAVESSR</sequence>
<keyword evidence="1" id="KW-0472">Membrane</keyword>
<dbReference type="InterPro" id="IPR021771">
    <property type="entry name" value="Triacylglycerol_lipase_N"/>
</dbReference>
<reference evidence="3 4" key="1">
    <citation type="journal article" date="2020" name="ISME J.">
        <title>Uncovering the hidden diversity of litter-decomposition mechanisms in mushroom-forming fungi.</title>
        <authorList>
            <person name="Floudas D."/>
            <person name="Bentzer J."/>
            <person name="Ahren D."/>
            <person name="Johansson T."/>
            <person name="Persson P."/>
            <person name="Tunlid A."/>
        </authorList>
    </citation>
    <scope>NUCLEOTIDE SEQUENCE [LARGE SCALE GENOMIC DNA]</scope>
    <source>
        <strain evidence="3 4">CBS 175.51</strain>
    </source>
</reference>
<keyword evidence="1" id="KW-0812">Transmembrane</keyword>
<feature type="domain" description="Triacylglycerol lipase N-terminal" evidence="2">
    <location>
        <begin position="150"/>
        <end position="237"/>
    </location>
</feature>
<dbReference type="OrthoDB" id="15478at2759"/>
<accession>A0A8H5C1L8</accession>
<evidence type="ECO:0000313" key="4">
    <source>
        <dbReference type="Proteomes" id="UP000541558"/>
    </source>
</evidence>
<organism evidence="3 4">
    <name type="scientific">Ephemerocybe angulata</name>
    <dbReference type="NCBI Taxonomy" id="980116"/>
    <lineage>
        <taxon>Eukaryota</taxon>
        <taxon>Fungi</taxon>
        <taxon>Dikarya</taxon>
        <taxon>Basidiomycota</taxon>
        <taxon>Agaricomycotina</taxon>
        <taxon>Agaricomycetes</taxon>
        <taxon>Agaricomycetidae</taxon>
        <taxon>Agaricales</taxon>
        <taxon>Agaricineae</taxon>
        <taxon>Psathyrellaceae</taxon>
        <taxon>Ephemerocybe</taxon>
    </lineage>
</organism>
<evidence type="ECO:0000259" key="2">
    <source>
        <dbReference type="Pfam" id="PF11815"/>
    </source>
</evidence>
<proteinExistence type="predicted"/>
<dbReference type="Pfam" id="PF11815">
    <property type="entry name" value="DUF3336"/>
    <property type="match status" value="1"/>
</dbReference>
<dbReference type="EMBL" id="JAACJK010000109">
    <property type="protein sequence ID" value="KAF5333348.1"/>
    <property type="molecule type" value="Genomic_DNA"/>
</dbReference>
<evidence type="ECO:0000313" key="3">
    <source>
        <dbReference type="EMBL" id="KAF5333348.1"/>
    </source>
</evidence>
<keyword evidence="1" id="KW-1133">Transmembrane helix</keyword>
<dbReference type="GO" id="GO:0004806">
    <property type="term" value="F:triacylglycerol lipase activity"/>
    <property type="evidence" value="ECO:0007669"/>
    <property type="project" value="InterPro"/>
</dbReference>
<dbReference type="AlphaFoldDB" id="A0A8H5C1L8"/>
<dbReference type="Proteomes" id="UP000541558">
    <property type="component" value="Unassembled WGS sequence"/>
</dbReference>
<name>A0A8H5C1L8_9AGAR</name>
<comment type="caution">
    <text evidence="3">The sequence shown here is derived from an EMBL/GenBank/DDBJ whole genome shotgun (WGS) entry which is preliminary data.</text>
</comment>
<keyword evidence="4" id="KW-1185">Reference proteome</keyword>
<protein>
    <recommendedName>
        <fullName evidence="2">Triacylglycerol lipase N-terminal domain-containing protein</fullName>
    </recommendedName>
</protein>
<dbReference type="GO" id="GO:0006629">
    <property type="term" value="P:lipid metabolic process"/>
    <property type="evidence" value="ECO:0007669"/>
    <property type="project" value="InterPro"/>
</dbReference>